<organism evidence="3 4">
    <name type="scientific">Cellulomonas alba</name>
    <dbReference type="NCBI Taxonomy" id="3053467"/>
    <lineage>
        <taxon>Bacteria</taxon>
        <taxon>Bacillati</taxon>
        <taxon>Actinomycetota</taxon>
        <taxon>Actinomycetes</taxon>
        <taxon>Micrococcales</taxon>
        <taxon>Cellulomonadaceae</taxon>
        <taxon>Cellulomonas</taxon>
    </lineage>
</organism>
<feature type="transmembrane region" description="Helical" evidence="2">
    <location>
        <begin position="172"/>
        <end position="201"/>
    </location>
</feature>
<protein>
    <recommendedName>
        <fullName evidence="5">Septum formation-related domain-containing protein</fullName>
    </recommendedName>
</protein>
<feature type="region of interest" description="Disordered" evidence="1">
    <location>
        <begin position="1"/>
        <end position="126"/>
    </location>
</feature>
<evidence type="ECO:0000256" key="1">
    <source>
        <dbReference type="SAM" id="MobiDB-lite"/>
    </source>
</evidence>
<keyword evidence="2" id="KW-0812">Transmembrane</keyword>
<comment type="caution">
    <text evidence="3">The sequence shown here is derived from an EMBL/GenBank/DDBJ whole genome shotgun (WGS) entry which is preliminary data.</text>
</comment>
<proteinExistence type="predicted"/>
<feature type="compositionally biased region" description="Low complexity" evidence="1">
    <location>
        <begin position="80"/>
        <end position="108"/>
    </location>
</feature>
<dbReference type="RefSeq" id="WP_289455043.1">
    <property type="nucleotide sequence ID" value="NZ_JAUCGQ010000001.1"/>
</dbReference>
<gene>
    <name evidence="3" type="ORF">QRT04_09890</name>
</gene>
<sequence>MSDEPGTNPFAAPEDRPKEQPAGPGGAQPGGAQPGAPAQPYGSAPAQPYGSTPTQPYGSAPAQPYGTTPTQQYGSAPAHPYGTTPTQPYGTPQGQAAASQPYGAAPAQHYGSAPAQPAAPYGASSGQPYGAPPAYGSGSQYPPPPGYSAYPGAYPGSYGGYAPPQSTDPVAVAALVTAIAGLVTLGIASLVGLGLGIWGLVRTRRSGRPGKGLSLAAVIISSVIIGVGALITVVIGIAASNGDFDESSSSSAEAPSSDYDLRTDLTAGSCLDVYPTTFPMSDARVVDCAVPHGAEVIARTTLPGPVELDGEGQPSGTVFENALDQCEQKITVLSPDAEEAGVSDVFFSDPDHWPTQRAAYCVLASPDTDLTGSVVAHTLTGAGLSS</sequence>
<evidence type="ECO:0000256" key="2">
    <source>
        <dbReference type="SAM" id="Phobius"/>
    </source>
</evidence>
<accession>A0ABT7SGH1</accession>
<feature type="compositionally biased region" description="Gly residues" evidence="1">
    <location>
        <begin position="23"/>
        <end position="33"/>
    </location>
</feature>
<keyword evidence="2" id="KW-1133">Transmembrane helix</keyword>
<evidence type="ECO:0008006" key="5">
    <source>
        <dbReference type="Google" id="ProtNLM"/>
    </source>
</evidence>
<evidence type="ECO:0000313" key="4">
    <source>
        <dbReference type="Proteomes" id="UP001529338"/>
    </source>
</evidence>
<dbReference type="Proteomes" id="UP001529338">
    <property type="component" value="Unassembled WGS sequence"/>
</dbReference>
<reference evidence="3 4" key="1">
    <citation type="submission" date="2023-06" db="EMBL/GenBank/DDBJ databases">
        <title>Cellulomonas sp. MW4 Whole genome sequence.</title>
        <authorList>
            <person name="Park S."/>
        </authorList>
    </citation>
    <scope>NUCLEOTIDE SEQUENCE [LARGE SCALE GENOMIC DNA]</scope>
    <source>
        <strain evidence="3 4">MW4</strain>
    </source>
</reference>
<feature type="compositionally biased region" description="Polar residues" evidence="1">
    <location>
        <begin position="65"/>
        <end position="74"/>
    </location>
</feature>
<feature type="transmembrane region" description="Helical" evidence="2">
    <location>
        <begin position="213"/>
        <end position="239"/>
    </location>
</feature>
<evidence type="ECO:0000313" key="3">
    <source>
        <dbReference type="EMBL" id="MDM7855241.1"/>
    </source>
</evidence>
<feature type="compositionally biased region" description="Low complexity" evidence="1">
    <location>
        <begin position="34"/>
        <end position="48"/>
    </location>
</feature>
<keyword evidence="2" id="KW-0472">Membrane</keyword>
<name>A0ABT7SGH1_9CELL</name>
<keyword evidence="4" id="KW-1185">Reference proteome</keyword>
<dbReference type="EMBL" id="JAUCGQ010000001">
    <property type="protein sequence ID" value="MDM7855241.1"/>
    <property type="molecule type" value="Genomic_DNA"/>
</dbReference>